<dbReference type="GO" id="GO:0003677">
    <property type="term" value="F:DNA binding"/>
    <property type="evidence" value="ECO:0007669"/>
    <property type="project" value="UniProtKB-KW"/>
</dbReference>
<reference evidence="8" key="1">
    <citation type="submission" date="2020-10" db="EMBL/GenBank/DDBJ databases">
        <authorList>
            <person name="Han B."/>
            <person name="Lu T."/>
            <person name="Zhao Q."/>
            <person name="Huang X."/>
            <person name="Zhao Y."/>
        </authorList>
    </citation>
    <scope>NUCLEOTIDE SEQUENCE</scope>
</reference>
<feature type="domain" description="PB1-like" evidence="7">
    <location>
        <begin position="19"/>
        <end position="115"/>
    </location>
</feature>
<dbReference type="InterPro" id="IPR018289">
    <property type="entry name" value="MULE_transposase_dom"/>
</dbReference>
<dbReference type="PROSITE" id="PS01007">
    <property type="entry name" value="TRANSPOSASE_MUTATOR"/>
    <property type="match status" value="1"/>
</dbReference>
<dbReference type="EMBL" id="CAJGYO010000014">
    <property type="protein sequence ID" value="CAD6268143.1"/>
    <property type="molecule type" value="Genomic_DNA"/>
</dbReference>
<feature type="compositionally biased region" description="Low complexity" evidence="4">
    <location>
        <begin position="152"/>
        <end position="164"/>
    </location>
</feature>
<dbReference type="GO" id="GO:0004803">
    <property type="term" value="F:transposase activity"/>
    <property type="evidence" value="ECO:0007669"/>
    <property type="project" value="InterPro"/>
</dbReference>
<sequence length="924" mass="105612">MAGRRRLEGEPAPVYGLDDDEFSVEIHHGGFFCGSGKDQIYLDGKVDWFDHIKEKYWCFFVVDEISVMLGHGLDNVEVYWLLPEMVVPTGLRIIDSDADTQIMNQFAYKIKNFVMYFDIYNSFDKDIVLNPIGTLPKMLSPRKVPPERDDVGNNNNSDNDGSIDGYFLDSDYEVDDDDDDLFYDNVDDGVVDEGAAKGIVVSKGKKRNAPYGKEKMATVREWDELSSDEDELELPAEEEGQVGMNLKTFRPEDLQNPIFKIGMKFASVQLLRKAITEYSIKHRVEIKMPWNDKTRIKAHCDVGCPWYLYASFDSRMECFLIKSYVGDHHCQKKWVLKRCTAKWLANKYLDKFRVDEKMSLTNFGRTVQLELNLTPSRMKLSRARRMAWNIIYGDEVQQFNLLLNYGHELRKSNPGSSFFLNLLDGYFSSLYVSFDACKRGFLSGCRPVICLDGCHIKTKFGGQLLTVVGIDPNDCIFPVAMAVVEVECLASWKWFLETLKQDLGIDNTTPWTIMIDKQKGLIPAVQQVFPDSEHRFCVRHLYSNFQGHFKGENLKNELWACARPSKVTRWNQEMEKMKVLNKDAYAWLEKMPPNTWVRAFFSEYPKCDILLNNTCEVFNNYILEARELPILTMIQKIKSQLMVRHYNKQKEVTEKWVGMAICPKIRKRRWQLIGIPCSHAISCLKHERILEDSVLPNCYSIDAFKNAYGCNIYPCSEKSSWENVGGPEVQPPKYEKRVGRPPKARKRAAHEVQSPNGPRLSKHGVIMHCSHCGQTGHNSARCEAKKAGLPAIKKTKKPTRTATTTTTEPEQQPSYEEVTNLVEVPVMSQVDNPMLSQLLDEASQNMRHIPSTSPLPDSTYIISNLPPARHTPLTTATKTGRTSRTKIVKNNGAVPSKKTGIDHLQQLAVFLAYVMEATKQFLVC</sequence>
<evidence type="ECO:0000313" key="8">
    <source>
        <dbReference type="EMBL" id="CAD6268143.1"/>
    </source>
</evidence>
<keyword evidence="2" id="KW-0238">DNA-binding</keyword>
<dbReference type="InterPro" id="IPR004332">
    <property type="entry name" value="Transposase_MuDR"/>
</dbReference>
<keyword evidence="1" id="KW-0815">Transposition</keyword>
<evidence type="ECO:0000256" key="4">
    <source>
        <dbReference type="SAM" id="MobiDB-lite"/>
    </source>
</evidence>
<feature type="region of interest" description="Disordered" evidence="4">
    <location>
        <begin position="795"/>
        <end position="815"/>
    </location>
</feature>
<evidence type="ECO:0000313" key="9">
    <source>
        <dbReference type="Proteomes" id="UP000604825"/>
    </source>
</evidence>
<keyword evidence="3" id="KW-0233">DNA recombination</keyword>
<dbReference type="Proteomes" id="UP000604825">
    <property type="component" value="Unassembled WGS sequence"/>
</dbReference>
<evidence type="ECO:0000259" key="7">
    <source>
        <dbReference type="Pfam" id="PF26130"/>
    </source>
</evidence>
<dbReference type="AlphaFoldDB" id="A0A811RD08"/>
<evidence type="ECO:0000256" key="1">
    <source>
        <dbReference type="ARBA" id="ARBA00022578"/>
    </source>
</evidence>
<feature type="region of interest" description="Disordered" evidence="4">
    <location>
        <begin position="724"/>
        <end position="760"/>
    </location>
</feature>
<evidence type="ECO:0000259" key="6">
    <source>
        <dbReference type="Pfam" id="PF10551"/>
    </source>
</evidence>
<gene>
    <name evidence="8" type="ORF">NCGR_LOCUS51448</name>
</gene>
<accession>A0A811RD08</accession>
<evidence type="ECO:0000256" key="3">
    <source>
        <dbReference type="ARBA" id="ARBA00023172"/>
    </source>
</evidence>
<dbReference type="PANTHER" id="PTHR31973">
    <property type="entry name" value="POLYPROTEIN, PUTATIVE-RELATED"/>
    <property type="match status" value="1"/>
</dbReference>
<feature type="region of interest" description="Disordered" evidence="4">
    <location>
        <begin position="139"/>
        <end position="164"/>
    </location>
</feature>
<dbReference type="OrthoDB" id="1918246at2759"/>
<dbReference type="GO" id="GO:0006313">
    <property type="term" value="P:DNA transposition"/>
    <property type="evidence" value="ECO:0007669"/>
    <property type="project" value="InterPro"/>
</dbReference>
<feature type="compositionally biased region" description="Basic residues" evidence="4">
    <location>
        <begin position="739"/>
        <end position="748"/>
    </location>
</feature>
<evidence type="ECO:0000256" key="2">
    <source>
        <dbReference type="ARBA" id="ARBA00023125"/>
    </source>
</evidence>
<protein>
    <submittedName>
        <fullName evidence="8">Uncharacterized protein</fullName>
    </submittedName>
</protein>
<dbReference type="Pfam" id="PF10551">
    <property type="entry name" value="MULE"/>
    <property type="match status" value="1"/>
</dbReference>
<dbReference type="Pfam" id="PF26130">
    <property type="entry name" value="PB1-like"/>
    <property type="match status" value="1"/>
</dbReference>
<comment type="caution">
    <text evidence="8">The sequence shown here is derived from an EMBL/GenBank/DDBJ whole genome shotgun (WGS) entry which is preliminary data.</text>
</comment>
<feature type="domain" description="MULE transposase" evidence="6">
    <location>
        <begin position="448"/>
        <end position="544"/>
    </location>
</feature>
<dbReference type="InterPro" id="IPR001207">
    <property type="entry name" value="Transposase_mutator"/>
</dbReference>
<dbReference type="Pfam" id="PF03108">
    <property type="entry name" value="DBD_Tnp_Mut"/>
    <property type="match status" value="1"/>
</dbReference>
<dbReference type="PANTHER" id="PTHR31973:SF191">
    <property type="entry name" value="OS05G0489400 PROTEIN"/>
    <property type="match status" value="1"/>
</dbReference>
<proteinExistence type="predicted"/>
<dbReference type="InterPro" id="IPR058594">
    <property type="entry name" value="PB1-like_dom_pln"/>
</dbReference>
<evidence type="ECO:0000259" key="5">
    <source>
        <dbReference type="Pfam" id="PF03108"/>
    </source>
</evidence>
<keyword evidence="9" id="KW-1185">Reference proteome</keyword>
<organism evidence="8 9">
    <name type="scientific">Miscanthus lutarioriparius</name>
    <dbReference type="NCBI Taxonomy" id="422564"/>
    <lineage>
        <taxon>Eukaryota</taxon>
        <taxon>Viridiplantae</taxon>
        <taxon>Streptophyta</taxon>
        <taxon>Embryophyta</taxon>
        <taxon>Tracheophyta</taxon>
        <taxon>Spermatophyta</taxon>
        <taxon>Magnoliopsida</taxon>
        <taxon>Liliopsida</taxon>
        <taxon>Poales</taxon>
        <taxon>Poaceae</taxon>
        <taxon>PACMAD clade</taxon>
        <taxon>Panicoideae</taxon>
        <taxon>Andropogonodae</taxon>
        <taxon>Andropogoneae</taxon>
        <taxon>Saccharinae</taxon>
        <taxon>Miscanthus</taxon>
    </lineage>
</organism>
<feature type="domain" description="Transposase MuDR plant" evidence="5">
    <location>
        <begin position="259"/>
        <end position="315"/>
    </location>
</feature>
<name>A0A811RD08_9POAL</name>